<keyword evidence="2" id="KW-0378">Hydrolase</keyword>
<dbReference type="Gene3D" id="3.30.420.10">
    <property type="entry name" value="Ribonuclease H-like superfamily/Ribonuclease H"/>
    <property type="match status" value="1"/>
</dbReference>
<feature type="domain" description="Exonuclease" evidence="4">
    <location>
        <begin position="4"/>
        <end position="142"/>
    </location>
</feature>
<dbReference type="SUPFAM" id="SSF53098">
    <property type="entry name" value="Ribonuclease H-like"/>
    <property type="match status" value="1"/>
</dbReference>
<dbReference type="GO" id="GO:0008408">
    <property type="term" value="F:3'-5' exonuclease activity"/>
    <property type="evidence" value="ECO:0007669"/>
    <property type="project" value="TreeGrafter"/>
</dbReference>
<dbReference type="AlphaFoldDB" id="A0A1H9U4N1"/>
<dbReference type="EMBL" id="FOFV01000015">
    <property type="protein sequence ID" value="SES04520.1"/>
    <property type="molecule type" value="Genomic_DNA"/>
</dbReference>
<keyword evidence="6" id="KW-1185">Reference proteome</keyword>
<keyword evidence="1" id="KW-0540">Nuclease</keyword>
<dbReference type="PANTHER" id="PTHR30231">
    <property type="entry name" value="DNA POLYMERASE III SUBUNIT EPSILON"/>
    <property type="match status" value="1"/>
</dbReference>
<evidence type="ECO:0000259" key="4">
    <source>
        <dbReference type="SMART" id="SM00479"/>
    </source>
</evidence>
<organism evidence="5 6">
    <name type="scientific">Lentzea albida</name>
    <dbReference type="NCBI Taxonomy" id="65499"/>
    <lineage>
        <taxon>Bacteria</taxon>
        <taxon>Bacillati</taxon>
        <taxon>Actinomycetota</taxon>
        <taxon>Actinomycetes</taxon>
        <taxon>Pseudonocardiales</taxon>
        <taxon>Pseudonocardiaceae</taxon>
        <taxon>Lentzea</taxon>
    </lineage>
</organism>
<evidence type="ECO:0000256" key="2">
    <source>
        <dbReference type="ARBA" id="ARBA00022801"/>
    </source>
</evidence>
<accession>A0A1H9U4N1</accession>
<evidence type="ECO:0000313" key="6">
    <source>
        <dbReference type="Proteomes" id="UP000199503"/>
    </source>
</evidence>
<dbReference type="InterPro" id="IPR012337">
    <property type="entry name" value="RNaseH-like_sf"/>
</dbReference>
<gene>
    <name evidence="5" type="ORF">SAMN04488000_11517</name>
</gene>
<sequence length="166" mass="17565">MGKGYAVVDVATTGPAPGDRVIEVAVVHLDASGRRTDEWCTLVDPRRDFGPRHGISPADVRGAPQFAGVAGELAARLSGRVFAAQDLTFCQGFLTAEYARLGHAFAVSGLSTGPLEAPRGIALQDARASARLLVRSLDRIGTVEPVRLEVPRTVRAYAMQRSGGAR</sequence>
<dbReference type="STRING" id="65499.SAMN04488000_11517"/>
<evidence type="ECO:0000256" key="1">
    <source>
        <dbReference type="ARBA" id="ARBA00022722"/>
    </source>
</evidence>
<dbReference type="CDD" id="cd06127">
    <property type="entry name" value="DEDDh"/>
    <property type="match status" value="1"/>
</dbReference>
<dbReference type="Proteomes" id="UP000199503">
    <property type="component" value="Unassembled WGS sequence"/>
</dbReference>
<reference evidence="6" key="1">
    <citation type="submission" date="2016-10" db="EMBL/GenBank/DDBJ databases">
        <authorList>
            <person name="Varghese N."/>
            <person name="Submissions S."/>
        </authorList>
    </citation>
    <scope>NUCLEOTIDE SEQUENCE [LARGE SCALE GENOMIC DNA]</scope>
    <source>
        <strain evidence="6">DSM 44437</strain>
    </source>
</reference>
<keyword evidence="3 5" id="KW-0269">Exonuclease</keyword>
<dbReference type="RefSeq" id="WP_089922059.1">
    <property type="nucleotide sequence ID" value="NZ_FOFV01000015.1"/>
</dbReference>
<dbReference type="PANTHER" id="PTHR30231:SF4">
    <property type="entry name" value="PROTEIN NEN2"/>
    <property type="match status" value="1"/>
</dbReference>
<dbReference type="InterPro" id="IPR013520">
    <property type="entry name" value="Ribonucl_H"/>
</dbReference>
<protein>
    <submittedName>
        <fullName evidence="5">Exonuclease</fullName>
    </submittedName>
</protein>
<dbReference type="GO" id="GO:0003676">
    <property type="term" value="F:nucleic acid binding"/>
    <property type="evidence" value="ECO:0007669"/>
    <property type="project" value="InterPro"/>
</dbReference>
<evidence type="ECO:0000313" key="5">
    <source>
        <dbReference type="EMBL" id="SES04520.1"/>
    </source>
</evidence>
<dbReference type="InterPro" id="IPR036397">
    <property type="entry name" value="RNaseH_sf"/>
</dbReference>
<proteinExistence type="predicted"/>
<name>A0A1H9U4N1_9PSEU</name>
<evidence type="ECO:0000256" key="3">
    <source>
        <dbReference type="ARBA" id="ARBA00022839"/>
    </source>
</evidence>
<dbReference type="GO" id="GO:0005829">
    <property type="term" value="C:cytosol"/>
    <property type="evidence" value="ECO:0007669"/>
    <property type="project" value="TreeGrafter"/>
</dbReference>
<dbReference type="SMART" id="SM00479">
    <property type="entry name" value="EXOIII"/>
    <property type="match status" value="1"/>
</dbReference>